<organism evidence="2 3">
    <name type="scientific">Mytilus galloprovincialis</name>
    <name type="common">Mediterranean mussel</name>
    <dbReference type="NCBI Taxonomy" id="29158"/>
    <lineage>
        <taxon>Eukaryota</taxon>
        <taxon>Metazoa</taxon>
        <taxon>Spiralia</taxon>
        <taxon>Lophotrochozoa</taxon>
        <taxon>Mollusca</taxon>
        <taxon>Bivalvia</taxon>
        <taxon>Autobranchia</taxon>
        <taxon>Pteriomorphia</taxon>
        <taxon>Mytilida</taxon>
        <taxon>Mytiloidea</taxon>
        <taxon>Mytilidae</taxon>
        <taxon>Mytilinae</taxon>
        <taxon>Mytilus</taxon>
    </lineage>
</organism>
<dbReference type="GO" id="GO:0015074">
    <property type="term" value="P:DNA integration"/>
    <property type="evidence" value="ECO:0007669"/>
    <property type="project" value="InterPro"/>
</dbReference>
<reference evidence="2" key="1">
    <citation type="submission" date="2018-11" db="EMBL/GenBank/DDBJ databases">
        <authorList>
            <person name="Alioto T."/>
            <person name="Alioto T."/>
        </authorList>
    </citation>
    <scope>NUCLEOTIDE SEQUENCE</scope>
</reference>
<evidence type="ECO:0000313" key="2">
    <source>
        <dbReference type="EMBL" id="VDI71372.1"/>
    </source>
</evidence>
<proteinExistence type="predicted"/>
<gene>
    <name evidence="2" type="ORF">MGAL_10B094251</name>
</gene>
<accession>A0A8B6GZX4</accession>
<dbReference type="PROSITE" id="PS50994">
    <property type="entry name" value="INTEGRASE"/>
    <property type="match status" value="1"/>
</dbReference>
<dbReference type="InterPro" id="IPR036397">
    <property type="entry name" value="RNaseH_sf"/>
</dbReference>
<dbReference type="GO" id="GO:0003676">
    <property type="term" value="F:nucleic acid binding"/>
    <property type="evidence" value="ECO:0007669"/>
    <property type="project" value="InterPro"/>
</dbReference>
<dbReference type="Gene3D" id="3.30.420.10">
    <property type="entry name" value="Ribonuclease H-like superfamily/Ribonuclease H"/>
    <property type="match status" value="1"/>
</dbReference>
<evidence type="ECO:0000313" key="3">
    <source>
        <dbReference type="Proteomes" id="UP000596742"/>
    </source>
</evidence>
<dbReference type="OrthoDB" id="6139048at2759"/>
<feature type="domain" description="Integrase catalytic" evidence="1">
    <location>
        <begin position="1"/>
        <end position="106"/>
    </location>
</feature>
<name>A0A8B6GZX4_MYTGA</name>
<dbReference type="Proteomes" id="UP000596742">
    <property type="component" value="Unassembled WGS sequence"/>
</dbReference>
<dbReference type="AlphaFoldDB" id="A0A8B6GZX4"/>
<dbReference type="SUPFAM" id="SSF53098">
    <property type="entry name" value="Ribonuclease H-like"/>
    <property type="match status" value="1"/>
</dbReference>
<dbReference type="InterPro" id="IPR001584">
    <property type="entry name" value="Integrase_cat-core"/>
</dbReference>
<protein>
    <recommendedName>
        <fullName evidence="1">Integrase catalytic domain-containing protein</fullName>
    </recommendedName>
</protein>
<dbReference type="EMBL" id="UYJE01009226">
    <property type="protein sequence ID" value="VDI71372.1"/>
    <property type="molecule type" value="Genomic_DNA"/>
</dbReference>
<comment type="caution">
    <text evidence="2">The sequence shown here is derived from an EMBL/GenBank/DDBJ whole genome shotgun (WGS) entry which is preliminary data.</text>
</comment>
<dbReference type="InterPro" id="IPR012337">
    <property type="entry name" value="RNaseH-like_sf"/>
</dbReference>
<keyword evidence="3" id="KW-1185">Reference proteome</keyword>
<evidence type="ECO:0000259" key="1">
    <source>
        <dbReference type="PROSITE" id="PS50994"/>
    </source>
</evidence>
<sequence length="106" mass="12175">MSLWIGSRMGPPKRFLADNGGEFANEIFCDMCANLNIDIMNTAANSPWQNGICERNHAVVDDCVSKILEIQPKLHLEVALLWAFNAKTFSQWYMDRAHINLFWEQT</sequence>